<organism evidence="3">
    <name type="scientific">Angiostrongylus costaricensis</name>
    <name type="common">Nematode worm</name>
    <dbReference type="NCBI Taxonomy" id="334426"/>
    <lineage>
        <taxon>Eukaryota</taxon>
        <taxon>Metazoa</taxon>
        <taxon>Ecdysozoa</taxon>
        <taxon>Nematoda</taxon>
        <taxon>Chromadorea</taxon>
        <taxon>Rhabditida</taxon>
        <taxon>Rhabditina</taxon>
        <taxon>Rhabditomorpha</taxon>
        <taxon>Strongyloidea</taxon>
        <taxon>Metastrongylidae</taxon>
        <taxon>Angiostrongylus</taxon>
    </lineage>
</organism>
<name>A0A158PI65_ANGCS</name>
<gene>
    <name evidence="1" type="ORF">ACOC_LOCUS7234</name>
</gene>
<evidence type="ECO:0000313" key="2">
    <source>
        <dbReference type="Proteomes" id="UP000267027"/>
    </source>
</evidence>
<dbReference type="STRING" id="334426.A0A158PI65"/>
<protein>
    <submittedName>
        <fullName evidence="3">DUF2428 domain-containing protein</fullName>
    </submittedName>
</protein>
<reference evidence="3" key="1">
    <citation type="submission" date="2016-04" db="UniProtKB">
        <authorList>
            <consortium name="WormBaseParasite"/>
        </authorList>
    </citation>
    <scope>IDENTIFICATION</scope>
</reference>
<dbReference type="EMBL" id="UYYA01004018">
    <property type="protein sequence ID" value="VDM58819.1"/>
    <property type="molecule type" value="Genomic_DNA"/>
</dbReference>
<proteinExistence type="predicted"/>
<dbReference type="OrthoDB" id="5818670at2759"/>
<sequence>MLCYYEERKLFVVFQLMYGTICEISGPSAFNGLSQLSKLIQGILDKTIRNTNERDNAKRDIATIVSNCLPVYLSGSNSDVYPLSALVSDLCSLALLEVEENGKKLNKSQTFRKTCSFELTISTLHRLCEKRLLHCCSDFLPFVSDILTKPFLHSQSWMEDEVTNILIKFVTLSISTIPQEQIRRLWSVVWSRFSHVIGNSGKSSGNYLRVTVAILGHIHRTDMTLGEYGEKLISDLIDNFFAALRRTDMKKWRMQIEYGLQLLVLLIDDWGIEFREKLLDHCLPLASSLVHDLDFSAASSISLNSTWPFFDRLFHLAVPDCKPSCLVRSETYYLAQSACEVIVNSLSSISSNRSDYELQNEYVPLLARLVIIADTNHSNELDHSVIAYTRNIKRRKTQKFLDVISDWSSVENTEYNEHRHLVVSWLFVGYEIASRWSHRIESDCLTSMAMKLWAGRDRIKVDWQFGPYCRLLNILLRKGALDTLCNEELETVRSLWKFALSSAHARFSFESASSLMISLLKRFPSVIGDESDITDVICDIFSRWSTPHGPVLYDLVATLLTEFEFDEFAPFPGVTDKKKGLKEWRFRCQIAEWLITYVEPQCSLEELLLLLCGFHPCRTSAVSSVPVSKVQIERDLISFGLCEKRILPSDDRPTIPFVVIPEMVDYISGVIKQFWIDRELKDEVRISLWCSYMNFLCKLGSEFYAKNTILLNAMNHWMSTFALEAKADILSQIRAQELSSELVPLDLLTVLATRLDDCPSLAVHLLIHEVQLQISSRNIYLDKTDSSKVRCAANRLLEEFTRDVDTVPDLLLLLDECGDIMESRSRIAIAYKVLDLIDDDVTTNEYDVAQACIYRKLLTTYVMRASKPGGCPSIDLKAVSAQCVVRYIDSLPSSVVNWEFVSNLLDRIGSNVIFTLKLVNRLLSDPTKFHVHPRILSAVLKNPKVLQACEQFIPNFALILDCHYNSLMLADSSHQQLPYLDVTSPLRNDFLVQCLGNGNIHLIKTGAFPAAFFINLDVCDRHAQLLITNFWRSFMDDPHEILTSLWKAVCMSINCNAHLLLLHNLLITARSPQRKTLSTCMQKGFDLAIYSIFSTMIRAAKIRHPDLVCYIYNQISASKCLSSEDILFLSCAGDNSDLEDREQISKIVNSAVDIFIECGYAKQHISAEDISQLPCYLFRDLVIMLRSSMSGADTLFLAVNECFCYVPKLCQVLAPYIPQLDISNYESVVVVLSRYASLVAETDLDATMQSTRRMARCIAECVDSFGLERLSSVKLGNLVCPDGLCALAKCCILADLPHYAFAVANMFYDIGINYSGSCRRVKYALAIRNMKWDEISYPKKLDSHEERLFSALYLTGRCERSANKILDFIQKTECENMRKDDLPKLVSLEHLRDLAVIRMSSALSNNEIMAMGDSRLFLLVAAKLRLTDRLDSSAAVFGQDLLISTVMTRLSNLKAFVPCFAILEKCAGNYSVLEKCRVHMLKGDYSTAEHLIRDLLDSS</sequence>
<reference evidence="1 2" key="2">
    <citation type="submission" date="2018-11" db="EMBL/GenBank/DDBJ databases">
        <authorList>
            <consortium name="Pathogen Informatics"/>
        </authorList>
    </citation>
    <scope>NUCLEOTIDE SEQUENCE [LARGE SCALE GENOMIC DNA]</scope>
    <source>
        <strain evidence="1 2">Costa Rica</strain>
    </source>
</reference>
<evidence type="ECO:0000313" key="1">
    <source>
        <dbReference type="EMBL" id="VDM58819.1"/>
    </source>
</evidence>
<accession>A0A158PI65</accession>
<dbReference type="WBParaSite" id="ACOC_0000723301-mRNA-1">
    <property type="protein sequence ID" value="ACOC_0000723301-mRNA-1"/>
    <property type="gene ID" value="ACOC_0000723301"/>
</dbReference>
<dbReference type="Proteomes" id="UP000267027">
    <property type="component" value="Unassembled WGS sequence"/>
</dbReference>
<evidence type="ECO:0000313" key="3">
    <source>
        <dbReference type="WBParaSite" id="ACOC_0000723301-mRNA-1"/>
    </source>
</evidence>
<keyword evidence="2" id="KW-1185">Reference proteome</keyword>